<proteinExistence type="inferred from homology"/>
<comment type="similarity">
    <text evidence="1">Belongs to the UPF0749 family.</text>
</comment>
<keyword evidence="2" id="KW-0175">Coiled coil</keyword>
<dbReference type="GO" id="GO:0005886">
    <property type="term" value="C:plasma membrane"/>
    <property type="evidence" value="ECO:0007669"/>
    <property type="project" value="TreeGrafter"/>
</dbReference>
<accession>A0A7Y0F0F0</accession>
<evidence type="ECO:0000256" key="4">
    <source>
        <dbReference type="SAM" id="Phobius"/>
    </source>
</evidence>
<evidence type="ECO:0000256" key="2">
    <source>
        <dbReference type="SAM" id="Coils"/>
    </source>
</evidence>
<dbReference type="Pfam" id="PF05949">
    <property type="entry name" value="DUF881"/>
    <property type="match status" value="1"/>
</dbReference>
<keyword evidence="4" id="KW-0812">Transmembrane</keyword>
<dbReference type="PANTHER" id="PTHR37313">
    <property type="entry name" value="UPF0749 PROTEIN RV1825"/>
    <property type="match status" value="1"/>
</dbReference>
<feature type="transmembrane region" description="Helical" evidence="4">
    <location>
        <begin position="91"/>
        <end position="115"/>
    </location>
</feature>
<feature type="coiled-coil region" evidence="2">
    <location>
        <begin position="134"/>
        <end position="161"/>
    </location>
</feature>
<evidence type="ECO:0000313" key="6">
    <source>
        <dbReference type="Proteomes" id="UP000588277"/>
    </source>
</evidence>
<dbReference type="Proteomes" id="UP000588277">
    <property type="component" value="Unassembled WGS sequence"/>
</dbReference>
<protein>
    <recommendedName>
        <fullName evidence="7">DUF881 domain-containing protein</fullName>
    </recommendedName>
</protein>
<dbReference type="AlphaFoldDB" id="A0A7Y0F0F0"/>
<evidence type="ECO:0000256" key="1">
    <source>
        <dbReference type="ARBA" id="ARBA00009108"/>
    </source>
</evidence>
<comment type="caution">
    <text evidence="5">The sequence shown here is derived from an EMBL/GenBank/DDBJ whole genome shotgun (WGS) entry which is preliminary data.</text>
</comment>
<sequence>MSGTDGNEPIPESIPVPGSFTPRRRRTTFSAGALGLTRQYAEGPMGIRTQNATRRRRLADDSLRLIDDLTNRPMDSLYADSLLDQRPRSAFTVWATRVIVFVICVAVGVAGSVVVQRLHADPRKQQRDWYISRIEEVSQRSDALTKDVSDLRGQIDALSDQVGADTVDPTQLRDEMTIGAVAVQGPGISVTLANPLAAKSDDASSSSQLRVITDGDLQWYVSQLWGAGAEAIAVNGNRLGIQSAIRKAGGTILVDLTKIESPYVIEAIGDGDALRAAVDVGGGEGRNAVLEQAGIYPKISSQKTITLKAAEPKNLSYARSVD</sequence>
<gene>
    <name evidence="5" type="ORF">G1C96_0290</name>
</gene>
<dbReference type="PANTHER" id="PTHR37313:SF1">
    <property type="entry name" value="UPF0749 PROTEIN RV1823"/>
    <property type="match status" value="1"/>
</dbReference>
<evidence type="ECO:0008006" key="7">
    <source>
        <dbReference type="Google" id="ProtNLM"/>
    </source>
</evidence>
<keyword evidence="6" id="KW-1185">Reference proteome</keyword>
<feature type="region of interest" description="Disordered" evidence="3">
    <location>
        <begin position="1"/>
        <end position="24"/>
    </location>
</feature>
<keyword evidence="4" id="KW-1133">Transmembrane helix</keyword>
<organism evidence="5 6">
    <name type="scientific">Bifidobacterium moraviense</name>
    <dbReference type="NCBI Taxonomy" id="2675323"/>
    <lineage>
        <taxon>Bacteria</taxon>
        <taxon>Bacillati</taxon>
        <taxon>Actinomycetota</taxon>
        <taxon>Actinomycetes</taxon>
        <taxon>Bifidobacteriales</taxon>
        <taxon>Bifidobacteriaceae</taxon>
        <taxon>Bifidobacterium</taxon>
    </lineage>
</organism>
<dbReference type="EMBL" id="JAAIIH010000001">
    <property type="protein sequence ID" value="NMM99712.1"/>
    <property type="molecule type" value="Genomic_DNA"/>
</dbReference>
<dbReference type="InterPro" id="IPR010273">
    <property type="entry name" value="DUF881"/>
</dbReference>
<dbReference type="RefSeq" id="WP_240945040.1">
    <property type="nucleotide sequence ID" value="NZ_JAAIIH010000001.1"/>
</dbReference>
<keyword evidence="4" id="KW-0472">Membrane</keyword>
<name>A0A7Y0F0F0_9BIFI</name>
<evidence type="ECO:0000256" key="3">
    <source>
        <dbReference type="SAM" id="MobiDB-lite"/>
    </source>
</evidence>
<dbReference type="Gene3D" id="3.30.70.1880">
    <property type="entry name" value="Protein of unknown function DUF881"/>
    <property type="match status" value="1"/>
</dbReference>
<reference evidence="5 6" key="1">
    <citation type="submission" date="2020-02" db="EMBL/GenBank/DDBJ databases">
        <title>Characterization of phylogenetic diversity of novel bifidobacterial species isolated in Czech ZOOs.</title>
        <authorList>
            <person name="Lugli G.A."/>
            <person name="Vera N.B."/>
            <person name="Ventura M."/>
        </authorList>
    </citation>
    <scope>NUCLEOTIDE SEQUENCE [LARGE SCALE GENOMIC DNA]</scope>
    <source>
        <strain evidence="5 6">DSM 109958</strain>
    </source>
</reference>
<evidence type="ECO:0000313" key="5">
    <source>
        <dbReference type="EMBL" id="NMM99712.1"/>
    </source>
</evidence>